<dbReference type="SUPFAM" id="SSF52540">
    <property type="entry name" value="P-loop containing nucleoside triphosphate hydrolases"/>
    <property type="match status" value="1"/>
</dbReference>
<dbReference type="Gene3D" id="3.40.50.300">
    <property type="entry name" value="P-loop containing nucleotide triphosphate hydrolases"/>
    <property type="match status" value="1"/>
</dbReference>
<dbReference type="RefSeq" id="XP_022735451.1">
    <property type="nucleotide sequence ID" value="XM_022879716.1"/>
</dbReference>
<comment type="similarity">
    <text evidence="1">Belongs to the disease resistance NB-LRR family.</text>
</comment>
<sequence>MAAEFAASTAANGVGNLTTEYASPYVSYFFRFGKIAKEFNIKRKDLQSKKNRIRHDVDEAIRQTEVIEEDVQDWVERAEKELKETQSLEAEIERMKCFNWCPSWGWRYCLSMKVAKKTISINKLLESYNFPRMGYRPPLQGIEFFPSNDFMPSESSNSTFNEITRALNTNGVNMIGLYGMPGVGKTTLAKEVGKHAREQKLFDKVVMATMSETPDINKIQDKIAELLGLKFEASTEEGKAEELWRRLKGEEKILIIIDDVWNEFKLQTVGIPFGVQHEGCKILLTTRSEQVCDHMKCQKFHLGILSEDEAWDLFKDNAGLNDVSLALNDVAKEVARECKGLPLAIVVIAKALSGEDLDEWKAANQRLKDSRHSDNEDVCEGLYNRLKLSYDHLKGHDIRSCFLLCSLFPEDFHIGVEWLIMFGIGYGLFSDVYSIQHIRMEICVALRKLQKSGLLLKIDDREGAYDNEVYVSMHDVVRDFAHWLTLREKNIFMVKEGLTEWPKSESCGCYTAISFWNSKINNFPNKLEFSELKILVFRGKNFLRISSTVVKGMKALRVLHLENISFSLEVLKFVTDLRTLCFVNCELENISSLRNMEKLEILAFSDTNIYELPEELVVLHELKSLHFSHSGSKQINFPPNLLSRLTSLQELHVTCKNNVYLSELNSLSRLTALSMIVSTAQCFPENFVFPKLQRYIIAVNEDLPFMQGLNFRTLDITEFASSLSAFKKLFYNVEKLALENVMGHKNIVPDVDPKGLNELTSLELKKCDDMECLMDTTGEKGPTTAFSNLVKLRMRNVTCLKELCHGPPPISFLQKLNDVTIIYCKQLKVVFEMDGLLEKGEISQTPLFSNLTSLSLNSLPELESIWKLQSAHQYHASLQSLKVARISECGELKSIFPPCLAQSLLHLQELDISRCNRLEQVFDFPQEMTELQVQPLSNLTSLELVSLPELKWIWKGPTHLVKLRSLKTMRINMCLKLAHLFPTPLAQSLLHLQRLYVQFCKGLEQIFNFSQEMVELEVRPLSDLTYLALESLPELKWIWKGPTHLVKFQSLETIRIKKCLKVAYLFPTPLAQSLVHLEELEISHCDSLEHIVFEEAENEDEMVSNMEDCPLCWPKLRTLEIINCERLKYVFPITLAQGLPYLESIQITDCSQLEHVFDVTKDKDGRPPQEGPTHLVELRSLKTMRIQKCLKLAYLFPTPLAHSLLHLQQLSVQFCEGLEQIFNFSQEMVELEVRPLSDLTYLELSALPELKWIWKGPIHLVKLQSLKTMRIEKCLKVVYLFPTPLAQSLVHLEELKISHCDSMEHIIFGEAENEDEIVSNMDDCPLCWPKLRTLKIINCERLKYVFPITLAQGLPYLESIQITDCSQLEHVFDVTKDKDGRPPQDIVLQRLQILRLKNLEKLNSFCSENSVMSLSLKEIEVSNCLQLTDRGIKTLQAHLKDVSLYGFKELLCNTKNLTADEIIYPKNLIPNVDPEGLNELTFLALKHGKEWECLIDTTDQGHVSTTPLLSNLTSLELESLPELKWIWKGPRHYVCLQSLKVAEISRCNRLKYLFSPSLAQNLVMLEQLKIEYCDELECIATELESDDNIESDGGLLHPLLLPKLTYLEIHACPRLQYLFNVAKEKNGVDHAIVLPHLQCLQPGNLINLSSFCAENYPIVSPSLEKLILVGCPQLENFIIQQAIHKQLQPQELRFSELRQDNMCNNVNLENTFQIQGGHLLSRIEVLNLDDINQLQGPIQVASLPYLKHLNVLNCNRLKSLFSSMLAQNLPQLKFLDIECCGELQEIIEMDQTSIASSSQGHLHPISFPSLQWIQISGCGNLKSLFPISATRSLSNLRHMYIKRASKLEQVFGCQGGLNIEDDQKGIVLPKFQVLCLHELSSLKSFAPMGYHFRFPSLFRFDINKSPKLTTSVIMGSKHPVPTITEEPQQVQNNTTKGFTTMEEIVDNQSTCNDIRWYRSWGGKIPLYMTVGETRIMLCEEEVKNSGETC</sequence>
<protein>
    <submittedName>
        <fullName evidence="10 11">Uncharacterized protein LOC111288713</fullName>
    </submittedName>
</protein>
<dbReference type="InterPro" id="IPR032675">
    <property type="entry name" value="LRR_dom_sf"/>
</dbReference>
<reference evidence="10 11" key="1">
    <citation type="submission" date="2025-04" db="UniProtKB">
        <authorList>
            <consortium name="RefSeq"/>
        </authorList>
    </citation>
    <scope>IDENTIFICATION</scope>
    <source>
        <tissue evidence="10 11">Fruit stalk</tissue>
    </source>
</reference>
<dbReference type="GeneID" id="111288713"/>
<dbReference type="InterPro" id="IPR042197">
    <property type="entry name" value="Apaf_helical"/>
</dbReference>
<dbReference type="InterPro" id="IPR002182">
    <property type="entry name" value="NB-ARC"/>
</dbReference>
<keyword evidence="9" id="KW-1185">Reference proteome</keyword>
<dbReference type="SUPFAM" id="SSF52058">
    <property type="entry name" value="L domain-like"/>
    <property type="match status" value="2"/>
</dbReference>
<evidence type="ECO:0000313" key="9">
    <source>
        <dbReference type="Proteomes" id="UP000515121"/>
    </source>
</evidence>
<evidence type="ECO:0000256" key="4">
    <source>
        <dbReference type="ARBA" id="ARBA00022741"/>
    </source>
</evidence>
<keyword evidence="7" id="KW-0175">Coiled coil</keyword>
<dbReference type="PRINTS" id="PR00364">
    <property type="entry name" value="DISEASERSIST"/>
</dbReference>
<dbReference type="KEGG" id="dzi:111288713"/>
<dbReference type="InterPro" id="IPR027417">
    <property type="entry name" value="P-loop_NTPase"/>
</dbReference>
<feature type="domain" description="AAA+ ATPase" evidence="8">
    <location>
        <begin position="171"/>
        <end position="324"/>
    </location>
</feature>
<evidence type="ECO:0000256" key="1">
    <source>
        <dbReference type="ARBA" id="ARBA00008894"/>
    </source>
</evidence>
<evidence type="ECO:0000256" key="3">
    <source>
        <dbReference type="ARBA" id="ARBA00022737"/>
    </source>
</evidence>
<dbReference type="RefSeq" id="XP_022735453.1">
    <property type="nucleotide sequence ID" value="XM_022879718.1"/>
</dbReference>
<dbReference type="OrthoDB" id="1015258at2759"/>
<dbReference type="SUPFAM" id="SSF52047">
    <property type="entry name" value="RNI-like"/>
    <property type="match status" value="2"/>
</dbReference>
<dbReference type="InterPro" id="IPR050905">
    <property type="entry name" value="Plant_NBS-LRR"/>
</dbReference>
<keyword evidence="2" id="KW-0433">Leucine-rich repeat</keyword>
<dbReference type="Gene3D" id="1.10.8.430">
    <property type="entry name" value="Helical domain of apoptotic protease-activating factors"/>
    <property type="match status" value="1"/>
</dbReference>
<proteinExistence type="inferred from homology"/>
<evidence type="ECO:0000256" key="6">
    <source>
        <dbReference type="ARBA" id="ARBA00022840"/>
    </source>
</evidence>
<dbReference type="InterPro" id="IPR057135">
    <property type="entry name" value="At4g27190-like_LRR"/>
</dbReference>
<dbReference type="CDD" id="cd00009">
    <property type="entry name" value="AAA"/>
    <property type="match status" value="1"/>
</dbReference>
<evidence type="ECO:0000259" key="8">
    <source>
        <dbReference type="SMART" id="SM00382"/>
    </source>
</evidence>
<evidence type="ECO:0000256" key="5">
    <source>
        <dbReference type="ARBA" id="ARBA00022821"/>
    </source>
</evidence>
<evidence type="ECO:0000313" key="10">
    <source>
        <dbReference type="RefSeq" id="XP_022735450.1"/>
    </source>
</evidence>
<dbReference type="SMART" id="SM00382">
    <property type="entry name" value="AAA"/>
    <property type="match status" value="1"/>
</dbReference>
<dbReference type="GO" id="GO:0005524">
    <property type="term" value="F:ATP binding"/>
    <property type="evidence" value="ECO:0007669"/>
    <property type="project" value="UniProtKB-KW"/>
</dbReference>
<evidence type="ECO:0000256" key="7">
    <source>
        <dbReference type="SAM" id="Coils"/>
    </source>
</evidence>
<dbReference type="Pfam" id="PF23247">
    <property type="entry name" value="LRR_RPS2"/>
    <property type="match status" value="8"/>
</dbReference>
<dbReference type="InterPro" id="IPR003593">
    <property type="entry name" value="AAA+_ATPase"/>
</dbReference>
<evidence type="ECO:0000313" key="11">
    <source>
        <dbReference type="RefSeq" id="XP_022735451.1"/>
    </source>
</evidence>
<dbReference type="FunFam" id="3.40.50.300:FF:001091">
    <property type="entry name" value="Probable disease resistance protein At1g61300"/>
    <property type="match status" value="1"/>
</dbReference>
<dbReference type="PANTHER" id="PTHR33463">
    <property type="entry name" value="NB-ARC DOMAIN-CONTAINING PROTEIN-RELATED"/>
    <property type="match status" value="1"/>
</dbReference>
<evidence type="ECO:0000256" key="2">
    <source>
        <dbReference type="ARBA" id="ARBA00022614"/>
    </source>
</evidence>
<dbReference type="Gene3D" id="3.80.10.10">
    <property type="entry name" value="Ribonuclease Inhibitor"/>
    <property type="match status" value="6"/>
</dbReference>
<organism evidence="9 12">
    <name type="scientific">Durio zibethinus</name>
    <name type="common">Durian</name>
    <dbReference type="NCBI Taxonomy" id="66656"/>
    <lineage>
        <taxon>Eukaryota</taxon>
        <taxon>Viridiplantae</taxon>
        <taxon>Streptophyta</taxon>
        <taxon>Embryophyta</taxon>
        <taxon>Tracheophyta</taxon>
        <taxon>Spermatophyta</taxon>
        <taxon>Magnoliopsida</taxon>
        <taxon>eudicotyledons</taxon>
        <taxon>Gunneridae</taxon>
        <taxon>Pentapetalae</taxon>
        <taxon>rosids</taxon>
        <taxon>malvids</taxon>
        <taxon>Malvales</taxon>
        <taxon>Malvaceae</taxon>
        <taxon>Helicteroideae</taxon>
        <taxon>Durio</taxon>
    </lineage>
</organism>
<keyword evidence="3" id="KW-0677">Repeat</keyword>
<keyword evidence="5" id="KW-0611">Plant defense</keyword>
<keyword evidence="4" id="KW-0547">Nucleotide-binding</keyword>
<accession>A0A6P5Y4T3</accession>
<dbReference type="GO" id="GO:0006952">
    <property type="term" value="P:defense response"/>
    <property type="evidence" value="ECO:0007669"/>
    <property type="project" value="UniProtKB-KW"/>
</dbReference>
<gene>
    <name evidence="10 11 12" type="primary">LOC111288713</name>
</gene>
<dbReference type="PANTHER" id="PTHR33463:SF117">
    <property type="entry name" value="CC-NBS-LRR RESISTANCE PROTEIN"/>
    <property type="match status" value="1"/>
</dbReference>
<dbReference type="Proteomes" id="UP000515121">
    <property type="component" value="Unplaced"/>
</dbReference>
<evidence type="ECO:0000313" key="12">
    <source>
        <dbReference type="RefSeq" id="XP_022735453.1"/>
    </source>
</evidence>
<dbReference type="Gene3D" id="1.10.10.10">
    <property type="entry name" value="Winged helix-like DNA-binding domain superfamily/Winged helix DNA-binding domain"/>
    <property type="match status" value="1"/>
</dbReference>
<dbReference type="InterPro" id="IPR036388">
    <property type="entry name" value="WH-like_DNA-bd_sf"/>
</dbReference>
<feature type="coiled-coil region" evidence="7">
    <location>
        <begin position="43"/>
        <end position="95"/>
    </location>
</feature>
<keyword evidence="6" id="KW-0067">ATP-binding</keyword>
<name>A0A6P5Y4T3_DURZI</name>
<dbReference type="Pfam" id="PF00931">
    <property type="entry name" value="NB-ARC"/>
    <property type="match status" value="1"/>
</dbReference>
<dbReference type="GO" id="GO:0043531">
    <property type="term" value="F:ADP binding"/>
    <property type="evidence" value="ECO:0007669"/>
    <property type="project" value="InterPro"/>
</dbReference>
<dbReference type="RefSeq" id="XP_022735450.1">
    <property type="nucleotide sequence ID" value="XM_022879715.1"/>
</dbReference>